<keyword evidence="7" id="KW-0694">RNA-binding</keyword>
<feature type="domain" description="Exoribonuclease phosphorolytic" evidence="11">
    <location>
        <begin position="71"/>
        <end position="115"/>
    </location>
</feature>
<keyword evidence="8" id="KW-0539">Nucleus</keyword>
<dbReference type="GO" id="GO:0005730">
    <property type="term" value="C:nucleolus"/>
    <property type="evidence" value="ECO:0007669"/>
    <property type="project" value="UniProtKB-SubCell"/>
</dbReference>
<evidence type="ECO:0000259" key="11">
    <source>
        <dbReference type="Pfam" id="PF01138"/>
    </source>
</evidence>
<dbReference type="STRING" id="69332.A0A388LVX5"/>
<reference evidence="13 14" key="1">
    <citation type="journal article" date="2018" name="Cell">
        <title>The Chara Genome: Secondary Complexity and Implications for Plant Terrestrialization.</title>
        <authorList>
            <person name="Nishiyama T."/>
            <person name="Sakayama H."/>
            <person name="Vries J.D."/>
            <person name="Buschmann H."/>
            <person name="Saint-Marcoux D."/>
            <person name="Ullrich K.K."/>
            <person name="Haas F.B."/>
            <person name="Vanderstraeten L."/>
            <person name="Becker D."/>
            <person name="Lang D."/>
            <person name="Vosolsobe S."/>
            <person name="Rombauts S."/>
            <person name="Wilhelmsson P.K.I."/>
            <person name="Janitza P."/>
            <person name="Kern R."/>
            <person name="Heyl A."/>
            <person name="Rumpler F."/>
            <person name="Villalobos L.I.A.C."/>
            <person name="Clay J.M."/>
            <person name="Skokan R."/>
            <person name="Toyoda A."/>
            <person name="Suzuki Y."/>
            <person name="Kagoshima H."/>
            <person name="Schijlen E."/>
            <person name="Tajeshwar N."/>
            <person name="Catarino B."/>
            <person name="Hetherington A.J."/>
            <person name="Saltykova A."/>
            <person name="Bonnot C."/>
            <person name="Breuninger H."/>
            <person name="Symeonidi A."/>
            <person name="Radhakrishnan G.V."/>
            <person name="Van Nieuwerburgh F."/>
            <person name="Deforce D."/>
            <person name="Chang C."/>
            <person name="Karol K.G."/>
            <person name="Hedrich R."/>
            <person name="Ulvskov P."/>
            <person name="Glockner G."/>
            <person name="Delwiche C.F."/>
            <person name="Petrasek J."/>
            <person name="Van de Peer Y."/>
            <person name="Friml J."/>
            <person name="Beilby M."/>
            <person name="Dolan L."/>
            <person name="Kohara Y."/>
            <person name="Sugano S."/>
            <person name="Fujiyama A."/>
            <person name="Delaux P.-M."/>
            <person name="Quint M."/>
            <person name="TheiBen G."/>
            <person name="Hagemann M."/>
            <person name="Harholt J."/>
            <person name="Dunand C."/>
            <person name="Zachgo S."/>
            <person name="Langdale J."/>
            <person name="Maumus F."/>
            <person name="Straeten D.V.D."/>
            <person name="Gould S.B."/>
            <person name="Rensing S.A."/>
        </authorList>
    </citation>
    <scope>NUCLEOTIDE SEQUENCE [LARGE SCALE GENOMIC DNA]</scope>
    <source>
        <strain evidence="13 14">S276</strain>
    </source>
</reference>
<evidence type="ECO:0000256" key="10">
    <source>
        <dbReference type="SAM" id="MobiDB-lite"/>
    </source>
</evidence>
<keyword evidence="14" id="KW-1185">Reference proteome</keyword>
<keyword evidence="5" id="KW-0698">rRNA processing</keyword>
<comment type="subcellular location">
    <subcellularLocation>
        <location evidence="1">Cytoplasm</location>
    </subcellularLocation>
    <subcellularLocation>
        <location evidence="2">Nucleus</location>
        <location evidence="2">Nucleolus</location>
    </subcellularLocation>
</comment>
<dbReference type="InterPro" id="IPR001247">
    <property type="entry name" value="ExoRNase_PH_dom1"/>
</dbReference>
<keyword evidence="6" id="KW-0271">Exosome</keyword>
<feature type="compositionally biased region" description="Basic and acidic residues" evidence="10">
    <location>
        <begin position="168"/>
        <end position="179"/>
    </location>
</feature>
<evidence type="ECO:0000313" key="13">
    <source>
        <dbReference type="EMBL" id="GBG86411.1"/>
    </source>
</evidence>
<evidence type="ECO:0000256" key="6">
    <source>
        <dbReference type="ARBA" id="ARBA00022835"/>
    </source>
</evidence>
<dbReference type="GO" id="GO:0071038">
    <property type="term" value="P:TRAMP-dependent tRNA surveillance pathway"/>
    <property type="evidence" value="ECO:0007669"/>
    <property type="project" value="TreeGrafter"/>
</dbReference>
<evidence type="ECO:0000256" key="1">
    <source>
        <dbReference type="ARBA" id="ARBA00004496"/>
    </source>
</evidence>
<evidence type="ECO:0000256" key="3">
    <source>
        <dbReference type="ARBA" id="ARBA00006678"/>
    </source>
</evidence>
<proteinExistence type="inferred from homology"/>
<dbReference type="Gene3D" id="3.30.230.70">
    <property type="entry name" value="GHMP Kinase, N-terminal domain"/>
    <property type="match status" value="1"/>
</dbReference>
<sequence>MKGGGESVGGSSSVGIGSPTSSVEMMMESTAGADQPFADVEQAVADVYSRENFARFLEDGLRPDGRPLGRARRTSIGLGSIATAEGSSLVKIGNTTMLAGVKLEVAEPSPSQPDEGFLGSPSVSENALRAVQYDSMGKGEEGGGGPGGGRGRGGGWVEEEEEDGWGGGRREEEGEGEGRRRGRGMGGGEGCREDAGGVNKKELCIIPRKAVWKAFLDVYCLDADGSLFDAALLAAVSALSDGIVDEDGTVCFRKTSNGNDSQCSRLPNRKAAGSQSRAENLTKVGIFSSSDSSPPMSKSEMSSYVLGNRGACISPTRDHIWTVGDTLQADEWEGGRSSYQRTLESKRLLSLGAVPFALSLAIFGRRHGSRNQSAADSAVATAAANIANICADPCRAEEELADAIVTVALDQHGQLVSMFKAGGLSISTAIIQDCIEATKLRVKKLRSLLCKAVDKGATSDAQEPVKMEEM</sequence>
<dbReference type="OrthoDB" id="45882at2759"/>
<dbReference type="InterPro" id="IPR020568">
    <property type="entry name" value="Ribosomal_Su5_D2-typ_SF"/>
</dbReference>
<feature type="compositionally biased region" description="Low complexity" evidence="10">
    <location>
        <begin position="9"/>
        <end position="23"/>
    </location>
</feature>
<dbReference type="Pfam" id="PF03725">
    <property type="entry name" value="RNase_PH_C"/>
    <property type="match status" value="1"/>
</dbReference>
<dbReference type="GO" id="GO:0000177">
    <property type="term" value="C:cytoplasmic exosome (RNase complex)"/>
    <property type="evidence" value="ECO:0007669"/>
    <property type="project" value="TreeGrafter"/>
</dbReference>
<dbReference type="Pfam" id="PF01138">
    <property type="entry name" value="RNase_PH"/>
    <property type="match status" value="1"/>
</dbReference>
<dbReference type="GO" id="GO:0000467">
    <property type="term" value="P:exonucleolytic trimming to generate mature 3'-end of 5.8S rRNA from tricistronic rRNA transcript (SSU-rRNA, 5.8S rRNA, LSU-rRNA)"/>
    <property type="evidence" value="ECO:0007669"/>
    <property type="project" value="TreeGrafter"/>
</dbReference>
<dbReference type="GO" id="GO:0034473">
    <property type="term" value="P:U1 snRNA 3'-end processing"/>
    <property type="evidence" value="ECO:0007669"/>
    <property type="project" value="TreeGrafter"/>
</dbReference>
<feature type="region of interest" description="Disordered" evidence="10">
    <location>
        <begin position="135"/>
        <end position="193"/>
    </location>
</feature>
<dbReference type="PANTHER" id="PTHR11097">
    <property type="entry name" value="EXOSOME COMPLEX EXONUCLEASE RIBOSOMAL RNA PROCESSING PROTEIN"/>
    <property type="match status" value="1"/>
</dbReference>
<accession>A0A388LVX5</accession>
<keyword evidence="4" id="KW-0963">Cytoplasm</keyword>
<protein>
    <recommendedName>
        <fullName evidence="9">Ribosomal RNA-processing protein 43</fullName>
    </recommendedName>
</protein>
<dbReference type="SUPFAM" id="SSF55666">
    <property type="entry name" value="Ribonuclease PH domain 2-like"/>
    <property type="match status" value="1"/>
</dbReference>
<evidence type="ECO:0000256" key="9">
    <source>
        <dbReference type="ARBA" id="ARBA00030617"/>
    </source>
</evidence>
<dbReference type="Gramene" id="GBG86411">
    <property type="protein sequence ID" value="GBG86411"/>
    <property type="gene ID" value="CBR_g41407"/>
</dbReference>
<feature type="region of interest" description="Disordered" evidence="10">
    <location>
        <begin position="1"/>
        <end position="29"/>
    </location>
</feature>
<dbReference type="InterPro" id="IPR036345">
    <property type="entry name" value="ExoRNase_PH_dom2_sf"/>
</dbReference>
<dbReference type="GO" id="GO:0034476">
    <property type="term" value="P:U5 snRNA 3'-end processing"/>
    <property type="evidence" value="ECO:0007669"/>
    <property type="project" value="TreeGrafter"/>
</dbReference>
<dbReference type="InterPro" id="IPR050590">
    <property type="entry name" value="Exosome_comp_Rrp42_subfam"/>
</dbReference>
<organism evidence="13 14">
    <name type="scientific">Chara braunii</name>
    <name type="common">Braun's stonewort</name>
    <dbReference type="NCBI Taxonomy" id="69332"/>
    <lineage>
        <taxon>Eukaryota</taxon>
        <taxon>Viridiplantae</taxon>
        <taxon>Streptophyta</taxon>
        <taxon>Charophyceae</taxon>
        <taxon>Charales</taxon>
        <taxon>Characeae</taxon>
        <taxon>Chara</taxon>
    </lineage>
</organism>
<evidence type="ECO:0000256" key="2">
    <source>
        <dbReference type="ARBA" id="ARBA00004604"/>
    </source>
</evidence>
<evidence type="ECO:0000259" key="12">
    <source>
        <dbReference type="Pfam" id="PF03725"/>
    </source>
</evidence>
<evidence type="ECO:0000313" key="14">
    <source>
        <dbReference type="Proteomes" id="UP000265515"/>
    </source>
</evidence>
<dbReference type="GO" id="GO:0071035">
    <property type="term" value="P:nuclear polyadenylation-dependent rRNA catabolic process"/>
    <property type="evidence" value="ECO:0007669"/>
    <property type="project" value="TreeGrafter"/>
</dbReference>
<dbReference type="EMBL" id="BFEA01000563">
    <property type="protein sequence ID" value="GBG86411.1"/>
    <property type="molecule type" value="Genomic_DNA"/>
</dbReference>
<feature type="compositionally biased region" description="Gly residues" evidence="10">
    <location>
        <begin position="142"/>
        <end position="156"/>
    </location>
</feature>
<dbReference type="GO" id="GO:0071028">
    <property type="term" value="P:nuclear mRNA surveillance"/>
    <property type="evidence" value="ECO:0007669"/>
    <property type="project" value="TreeGrafter"/>
</dbReference>
<evidence type="ECO:0000256" key="7">
    <source>
        <dbReference type="ARBA" id="ARBA00022884"/>
    </source>
</evidence>
<evidence type="ECO:0000256" key="8">
    <source>
        <dbReference type="ARBA" id="ARBA00023242"/>
    </source>
</evidence>
<feature type="domain" description="Exoribonuclease phosphorolytic" evidence="12">
    <location>
        <begin position="391"/>
        <end position="437"/>
    </location>
</feature>
<dbReference type="Proteomes" id="UP000265515">
    <property type="component" value="Unassembled WGS sequence"/>
</dbReference>
<dbReference type="SUPFAM" id="SSF54211">
    <property type="entry name" value="Ribosomal protein S5 domain 2-like"/>
    <property type="match status" value="1"/>
</dbReference>
<name>A0A388LVX5_CHABU</name>
<dbReference type="InterPro" id="IPR027408">
    <property type="entry name" value="PNPase/RNase_PH_dom_sf"/>
</dbReference>
<dbReference type="PANTHER" id="PTHR11097:SF9">
    <property type="entry name" value="EXOSOME COMPLEX COMPONENT RRP43"/>
    <property type="match status" value="1"/>
</dbReference>
<comment type="caution">
    <text evidence="13">The sequence shown here is derived from an EMBL/GenBank/DDBJ whole genome shotgun (WGS) entry which is preliminary data.</text>
</comment>
<comment type="similarity">
    <text evidence="3">Belongs to the RNase PH family.</text>
</comment>
<dbReference type="GO" id="GO:0034475">
    <property type="term" value="P:U4 snRNA 3'-end processing"/>
    <property type="evidence" value="ECO:0007669"/>
    <property type="project" value="TreeGrafter"/>
</dbReference>
<dbReference type="GO" id="GO:0035925">
    <property type="term" value="F:mRNA 3'-UTR AU-rich region binding"/>
    <property type="evidence" value="ECO:0007669"/>
    <property type="project" value="TreeGrafter"/>
</dbReference>
<evidence type="ECO:0000256" key="4">
    <source>
        <dbReference type="ARBA" id="ARBA00022490"/>
    </source>
</evidence>
<evidence type="ECO:0000256" key="5">
    <source>
        <dbReference type="ARBA" id="ARBA00022552"/>
    </source>
</evidence>
<dbReference type="GO" id="GO:0000176">
    <property type="term" value="C:nuclear exosome (RNase complex)"/>
    <property type="evidence" value="ECO:0007669"/>
    <property type="project" value="TreeGrafter"/>
</dbReference>
<dbReference type="GO" id="GO:0016075">
    <property type="term" value="P:rRNA catabolic process"/>
    <property type="evidence" value="ECO:0007669"/>
    <property type="project" value="TreeGrafter"/>
</dbReference>
<dbReference type="AlphaFoldDB" id="A0A388LVX5"/>
<gene>
    <name evidence="13" type="ORF">CBR_g41407</name>
</gene>
<dbReference type="InterPro" id="IPR015847">
    <property type="entry name" value="ExoRNase_PH_dom2"/>
</dbReference>